<organism evidence="2 3">
    <name type="scientific">Bacillus oleivorans</name>
    <dbReference type="NCBI Taxonomy" id="1448271"/>
    <lineage>
        <taxon>Bacteria</taxon>
        <taxon>Bacillati</taxon>
        <taxon>Bacillota</taxon>
        <taxon>Bacilli</taxon>
        <taxon>Bacillales</taxon>
        <taxon>Bacillaceae</taxon>
        <taxon>Bacillus</taxon>
    </lineage>
</organism>
<dbReference type="InterPro" id="IPR022742">
    <property type="entry name" value="Hydrolase_4"/>
</dbReference>
<proteinExistence type="predicted"/>
<dbReference type="InterPro" id="IPR052920">
    <property type="entry name" value="DNA-binding_regulatory"/>
</dbReference>
<evidence type="ECO:0000259" key="1">
    <source>
        <dbReference type="Pfam" id="PF12146"/>
    </source>
</evidence>
<dbReference type="Proteomes" id="UP000219546">
    <property type="component" value="Unassembled WGS sequence"/>
</dbReference>
<dbReference type="RefSeq" id="WP_097157453.1">
    <property type="nucleotide sequence ID" value="NZ_JBEPMQ010000001.1"/>
</dbReference>
<sequence>MKKKWKWVSAGAGLISLLASGGIYFSNKIIYIRKKKEEEILERETSEARFDLAQFEKLPKEEVQIPSPFGYSLHALLVKPYESNRYMIFSHGVTESKTNMIKYMNLFIKKGFNAVLYDHRRHGKSGGTTTSYGYYERHDLKAVVDWLKRKVGEELYFGIFGESMGGATTLMYAGTVEDEANFYVVDCPFSDFTEQLKIRLREDFKLPPILLPYTDLFLKFRAGFSMKDIVPLEAIKNIRKPILFIHGQEDVYVPASMTKELYDAYEGEKSIFMPERGGHAETYVTNPEEYERTIFEFLEKVAPWTRDYPKNEIYK</sequence>
<protein>
    <recommendedName>
        <fullName evidence="1">Serine aminopeptidase S33 domain-containing protein</fullName>
    </recommendedName>
</protein>
<dbReference type="Gene3D" id="3.40.50.1820">
    <property type="entry name" value="alpha/beta hydrolase"/>
    <property type="match status" value="1"/>
</dbReference>
<keyword evidence="3" id="KW-1185">Reference proteome</keyword>
<dbReference type="SUPFAM" id="SSF53474">
    <property type="entry name" value="alpha/beta-Hydrolases"/>
    <property type="match status" value="1"/>
</dbReference>
<dbReference type="EMBL" id="OAOP01000002">
    <property type="protein sequence ID" value="SNX68051.1"/>
    <property type="molecule type" value="Genomic_DNA"/>
</dbReference>
<name>A0A285CKF8_9BACI</name>
<dbReference type="PANTHER" id="PTHR43358:SF5">
    <property type="entry name" value="EXPORTED PROTEIN"/>
    <property type="match status" value="1"/>
</dbReference>
<evidence type="ECO:0000313" key="3">
    <source>
        <dbReference type="Proteomes" id="UP000219546"/>
    </source>
</evidence>
<accession>A0A285CKF8</accession>
<dbReference type="OrthoDB" id="9776685at2"/>
<reference evidence="2 3" key="1">
    <citation type="submission" date="2017-08" db="EMBL/GenBank/DDBJ databases">
        <authorList>
            <person name="de Groot N.N."/>
        </authorList>
    </citation>
    <scope>NUCLEOTIDE SEQUENCE [LARGE SCALE GENOMIC DNA]</scope>
    <source>
        <strain evidence="2 3">JC228</strain>
    </source>
</reference>
<evidence type="ECO:0000313" key="2">
    <source>
        <dbReference type="EMBL" id="SNX68051.1"/>
    </source>
</evidence>
<dbReference type="InterPro" id="IPR029058">
    <property type="entry name" value="AB_hydrolase_fold"/>
</dbReference>
<gene>
    <name evidence="2" type="ORF">SAMN05877753_102258</name>
</gene>
<dbReference type="PANTHER" id="PTHR43358">
    <property type="entry name" value="ALPHA/BETA-HYDROLASE"/>
    <property type="match status" value="1"/>
</dbReference>
<dbReference type="AlphaFoldDB" id="A0A285CKF8"/>
<dbReference type="Pfam" id="PF12146">
    <property type="entry name" value="Hydrolase_4"/>
    <property type="match status" value="1"/>
</dbReference>
<feature type="domain" description="Serine aminopeptidase S33" evidence="1">
    <location>
        <begin position="85"/>
        <end position="192"/>
    </location>
</feature>